<reference evidence="11" key="1">
    <citation type="submission" date="2018-07" db="EMBL/GenBank/DDBJ databases">
        <authorList>
            <consortium name="GenomeTrakr network: Whole genome sequencing for foodborne pathogen traceback"/>
        </authorList>
    </citation>
    <scope>NUCLEOTIDE SEQUENCE [LARGE SCALE GENOMIC DNA]</scope>
    <source>
        <strain evidence="11">FDA00008842</strain>
    </source>
</reference>
<keyword evidence="6 9" id="KW-1133">Transmembrane helix</keyword>
<comment type="similarity">
    <text evidence="2">Belongs to the ABC-2 integral membrane protein family.</text>
</comment>
<evidence type="ECO:0000259" key="10">
    <source>
        <dbReference type="Pfam" id="PF01061"/>
    </source>
</evidence>
<comment type="caution">
    <text evidence="11">The sequence shown here is derived from an EMBL/GenBank/DDBJ whole genome shotgun (WGS) entry which is preliminary data.</text>
</comment>
<dbReference type="PANTHER" id="PTHR30413:SF10">
    <property type="entry name" value="CAPSULE POLYSACCHARIDE EXPORT INNER-MEMBRANE PROTEIN CTRC"/>
    <property type="match status" value="1"/>
</dbReference>
<gene>
    <name evidence="11" type="ORF">VH79_25575</name>
</gene>
<dbReference type="GO" id="GO:0140359">
    <property type="term" value="F:ABC-type transporter activity"/>
    <property type="evidence" value="ECO:0007669"/>
    <property type="project" value="InterPro"/>
</dbReference>
<feature type="transmembrane region" description="Helical" evidence="9">
    <location>
        <begin position="136"/>
        <end position="160"/>
    </location>
</feature>
<dbReference type="Proteomes" id="UP000839610">
    <property type="component" value="Unassembled WGS sequence"/>
</dbReference>
<feature type="transmembrane region" description="Helical" evidence="9">
    <location>
        <begin position="108"/>
        <end position="130"/>
    </location>
</feature>
<evidence type="ECO:0000313" key="11">
    <source>
        <dbReference type="EMBL" id="EBP4586480.1"/>
    </source>
</evidence>
<evidence type="ECO:0000256" key="6">
    <source>
        <dbReference type="ARBA" id="ARBA00022989"/>
    </source>
</evidence>
<keyword evidence="7" id="KW-0625">Polysaccharide transport</keyword>
<feature type="transmembrane region" description="Helical" evidence="9">
    <location>
        <begin position="62"/>
        <end position="87"/>
    </location>
</feature>
<evidence type="ECO:0000256" key="4">
    <source>
        <dbReference type="ARBA" id="ARBA00022475"/>
    </source>
</evidence>
<accession>A0A5U3IRP6</accession>
<proteinExistence type="inferred from homology"/>
<feature type="transmembrane region" description="Helical" evidence="9">
    <location>
        <begin position="226"/>
        <end position="245"/>
    </location>
</feature>
<comment type="subcellular location">
    <subcellularLocation>
        <location evidence="1">Cell membrane</location>
        <topology evidence="1">Multi-pass membrane protein</topology>
    </subcellularLocation>
</comment>
<evidence type="ECO:0000256" key="2">
    <source>
        <dbReference type="ARBA" id="ARBA00007783"/>
    </source>
</evidence>
<name>A0A5U3IRP6_SALER</name>
<evidence type="ECO:0000256" key="8">
    <source>
        <dbReference type="ARBA" id="ARBA00023136"/>
    </source>
</evidence>
<feature type="transmembrane region" description="Helical" evidence="9">
    <location>
        <begin position="172"/>
        <end position="191"/>
    </location>
</feature>
<dbReference type="GO" id="GO:0015920">
    <property type="term" value="P:lipopolysaccharide transport"/>
    <property type="evidence" value="ECO:0007669"/>
    <property type="project" value="TreeGrafter"/>
</dbReference>
<keyword evidence="8 9" id="KW-0472">Membrane</keyword>
<protein>
    <submittedName>
        <fullName evidence="11">ABC transporter permease</fullName>
    </submittedName>
</protein>
<sequence length="256" mass="28847">MNDLKEAITRYPLWIALGWNDVLGRYRRSVLGPFWLTISMGVTITAMGPLYGSLFGSGAGNYIMHLTTGMIFWAFLSSTVNDCCSVFNDSASVIKQSDLPFHLYILRVFYRQLTIMAHNCIIIPPVMLLTGATVSAGLFLLVPALILTAVTLVSAGMMLAIFCTRYRDMGPVVQSVITLCFFITPVIWAPAQLPAARREFVDYNIFYYYMEILRKPLTGAVPDMHIWSPVIITTLTTLVISQFVLNKYKTRIVYWL</sequence>
<keyword evidence="5 9" id="KW-0812">Transmembrane</keyword>
<evidence type="ECO:0000256" key="3">
    <source>
        <dbReference type="ARBA" id="ARBA00022448"/>
    </source>
</evidence>
<dbReference type="EMBL" id="AAGLUV010000033">
    <property type="protein sequence ID" value="EBP4586480.1"/>
    <property type="molecule type" value="Genomic_DNA"/>
</dbReference>
<evidence type="ECO:0000256" key="9">
    <source>
        <dbReference type="SAM" id="Phobius"/>
    </source>
</evidence>
<dbReference type="GO" id="GO:0005886">
    <property type="term" value="C:plasma membrane"/>
    <property type="evidence" value="ECO:0007669"/>
    <property type="project" value="UniProtKB-SubCell"/>
</dbReference>
<feature type="transmembrane region" description="Helical" evidence="9">
    <location>
        <begin position="34"/>
        <end position="56"/>
    </location>
</feature>
<dbReference type="Pfam" id="PF01061">
    <property type="entry name" value="ABC2_membrane"/>
    <property type="match status" value="1"/>
</dbReference>
<keyword evidence="4" id="KW-1003">Cell membrane</keyword>
<keyword evidence="3" id="KW-0813">Transport</keyword>
<dbReference type="InterPro" id="IPR013525">
    <property type="entry name" value="ABC2_TM"/>
</dbReference>
<feature type="domain" description="ABC-2 type transporter transmembrane" evidence="10">
    <location>
        <begin position="14"/>
        <end position="215"/>
    </location>
</feature>
<evidence type="ECO:0000256" key="7">
    <source>
        <dbReference type="ARBA" id="ARBA00023047"/>
    </source>
</evidence>
<dbReference type="PANTHER" id="PTHR30413">
    <property type="entry name" value="INNER MEMBRANE TRANSPORT PERMEASE"/>
    <property type="match status" value="1"/>
</dbReference>
<keyword evidence="7" id="KW-0762">Sugar transport</keyword>
<dbReference type="GO" id="GO:0015774">
    <property type="term" value="P:polysaccharide transport"/>
    <property type="evidence" value="ECO:0007669"/>
    <property type="project" value="UniProtKB-KW"/>
</dbReference>
<evidence type="ECO:0000256" key="1">
    <source>
        <dbReference type="ARBA" id="ARBA00004651"/>
    </source>
</evidence>
<dbReference type="AlphaFoldDB" id="A0A5U3IRP6"/>
<evidence type="ECO:0000256" key="5">
    <source>
        <dbReference type="ARBA" id="ARBA00022692"/>
    </source>
</evidence>
<organism evidence="11">
    <name type="scientific">Salmonella enterica</name>
    <name type="common">Salmonella choleraesuis</name>
    <dbReference type="NCBI Taxonomy" id="28901"/>
    <lineage>
        <taxon>Bacteria</taxon>
        <taxon>Pseudomonadati</taxon>
        <taxon>Pseudomonadota</taxon>
        <taxon>Gammaproteobacteria</taxon>
        <taxon>Enterobacterales</taxon>
        <taxon>Enterobacteriaceae</taxon>
        <taxon>Salmonella</taxon>
    </lineage>
</organism>